<dbReference type="SUPFAM" id="SSF56399">
    <property type="entry name" value="ADP-ribosylation"/>
    <property type="match status" value="1"/>
</dbReference>
<dbReference type="Gene3D" id="3.40.390.10">
    <property type="entry name" value="Collagenase (Catalytic Domain)"/>
    <property type="match status" value="1"/>
</dbReference>
<dbReference type="InterPro" id="IPR047568">
    <property type="entry name" value="ATLF-like_dom"/>
</dbReference>
<gene>
    <name evidence="5" type="ORF">IIU_06751</name>
</gene>
<dbReference type="Pfam" id="PF03496">
    <property type="entry name" value="ADPrib_exo_Tox"/>
    <property type="match status" value="1"/>
</dbReference>
<reference evidence="5 6" key="1">
    <citation type="submission" date="2012-12" db="EMBL/GenBank/DDBJ databases">
        <title>The Genome Sequence of Bacillus cereus VD133.</title>
        <authorList>
            <consortium name="The Broad Institute Genome Sequencing Platform"/>
            <consortium name="The Broad Institute Genome Sequencing Center for Infectious Disease"/>
            <person name="Feldgarden M."/>
            <person name="Van der Auwera G.A."/>
            <person name="Mahillon J."/>
            <person name="Duprez V."/>
            <person name="Timmery S."/>
            <person name="Mattelet C."/>
            <person name="Dierick K."/>
            <person name="Sun M."/>
            <person name="Yu Z."/>
            <person name="Zhu L."/>
            <person name="Hu X."/>
            <person name="Shank E.B."/>
            <person name="Swiecicka I."/>
            <person name="Hansen B.M."/>
            <person name="Andrup L."/>
            <person name="Walker B."/>
            <person name="Young S.K."/>
            <person name="Zeng Q."/>
            <person name="Gargeya S."/>
            <person name="Fitzgerald M."/>
            <person name="Haas B."/>
            <person name="Abouelleil A."/>
            <person name="Alvarado L."/>
            <person name="Arachchi H.M."/>
            <person name="Berlin A.M."/>
            <person name="Chapman S.B."/>
            <person name="Dewar J."/>
            <person name="Goldberg J."/>
            <person name="Griggs A."/>
            <person name="Gujja S."/>
            <person name="Hansen M."/>
            <person name="Howarth C."/>
            <person name="Imamovic A."/>
            <person name="Larimer J."/>
            <person name="McCowan C."/>
            <person name="Murphy C."/>
            <person name="Neiman D."/>
            <person name="Pearson M."/>
            <person name="Priest M."/>
            <person name="Roberts A."/>
            <person name="Saif S."/>
            <person name="Shea T."/>
            <person name="Sisk P."/>
            <person name="Sykes S."/>
            <person name="Wortman J."/>
            <person name="Nusbaum C."/>
            <person name="Birren B."/>
        </authorList>
    </citation>
    <scope>NUCLEOTIDE SEQUENCE [LARGE SCALE GENOMIC DNA]</scope>
    <source>
        <strain evidence="5 6">VD133</strain>
    </source>
</reference>
<dbReference type="InterPro" id="IPR024079">
    <property type="entry name" value="MetalloPept_cat_dom_sf"/>
</dbReference>
<dbReference type="GO" id="GO:0008237">
    <property type="term" value="F:metallopeptidase activity"/>
    <property type="evidence" value="ECO:0007669"/>
    <property type="project" value="InterPro"/>
</dbReference>
<name>A0A9W5UZB4_BACCE</name>
<evidence type="ECO:0000256" key="2">
    <source>
        <dbReference type="ARBA" id="ARBA00022525"/>
    </source>
</evidence>
<dbReference type="InterPro" id="IPR014781">
    <property type="entry name" value="Anthrax_toxin_lethal/edema_N/C"/>
</dbReference>
<dbReference type="Pfam" id="PF07737">
    <property type="entry name" value="ATLF"/>
    <property type="match status" value="1"/>
</dbReference>
<dbReference type="InterPro" id="IPR003540">
    <property type="entry name" value="ADP-ribosyltransferase"/>
</dbReference>
<dbReference type="PROSITE" id="PS51995">
    <property type="entry name" value="ATLF"/>
    <property type="match status" value="1"/>
</dbReference>
<dbReference type="CDD" id="cd20493">
    <property type="entry name" value="M34_ATLF_C-like"/>
    <property type="match status" value="1"/>
</dbReference>
<dbReference type="RefSeq" id="WP_016110447.1">
    <property type="nucleotide sequence ID" value="NZ_KB976175.1"/>
</dbReference>
<evidence type="ECO:0000313" key="6">
    <source>
        <dbReference type="Proteomes" id="UP000014018"/>
    </source>
</evidence>
<comment type="caution">
    <text evidence="5">The sequence shown here is derived from an EMBL/GenBank/DDBJ whole genome shotgun (WGS) entry which is preliminary data.</text>
</comment>
<dbReference type="Gene3D" id="3.90.176.10">
    <property type="entry name" value="Toxin ADP-ribosyltransferase, Chain A, domain 1"/>
    <property type="match status" value="1"/>
</dbReference>
<protein>
    <recommendedName>
        <fullName evidence="4">ATLF-like domain-containing protein</fullName>
    </recommendedName>
</protein>
<evidence type="ECO:0000259" key="4">
    <source>
        <dbReference type="PROSITE" id="PS51995"/>
    </source>
</evidence>
<sequence length="455" mass="50871">MQLKSMYKILATTVILGQTMVGPALTHADTVPTNAGAHTKQQSNMNAMLGSVPFINFASDMDDYGNKSKEEAKKGIEGKLKEQEKKLSSEESRFIKGLKNIASINDDLLKTSEKGTDPDRQKEIDRLDGILGKLRTDNTIKVYQSFHDMTEEQATNLKGKIQENPSYGFTSLTKPSGSDPLVEITVPKGSHAAYVTGENHSSELIIERGAGLEFTEKPTKVLDGNNYRIKIKARLLSSEEMGKRAEKLNEKVKDKESKLNNRLISKLKLDKSSNFIKLDFSGPQIEYNIKKTEEAINDFLSNVPSNLAKKCMEELETIKFTDQNLGIENDAGSYTANKNEIIVRTNHPGLVNSDSPLNTVSNVLLHEMGHAVGEAVTNHSDTSPQFKSIFQREKNNITDLITYKGYAQKNISEFYAEIFRAMYSPDSKMRKEIQKQAPEAVAYIKEKVDQFVKKS</sequence>
<accession>A0A9W5UZB4</accession>
<evidence type="ECO:0000313" key="5">
    <source>
        <dbReference type="EMBL" id="EOO24381.1"/>
    </source>
</evidence>
<dbReference type="AlphaFoldDB" id="A0A9W5UZB4"/>
<comment type="subcellular location">
    <subcellularLocation>
        <location evidence="1">Secreted</location>
    </subcellularLocation>
</comment>
<evidence type="ECO:0000256" key="1">
    <source>
        <dbReference type="ARBA" id="ARBA00004613"/>
    </source>
</evidence>
<dbReference type="GO" id="GO:0005576">
    <property type="term" value="C:extracellular region"/>
    <property type="evidence" value="ECO:0007669"/>
    <property type="project" value="UniProtKB-SubCell"/>
</dbReference>
<feature type="domain" description="ATLF-like" evidence="4">
    <location>
        <begin position="269"/>
        <end position="449"/>
    </location>
</feature>
<dbReference type="PROSITE" id="PS51996">
    <property type="entry name" value="TR_MART"/>
    <property type="match status" value="1"/>
</dbReference>
<organism evidence="5 6">
    <name type="scientific">Bacillus cereus VD133</name>
    <dbReference type="NCBI Taxonomy" id="1053233"/>
    <lineage>
        <taxon>Bacteria</taxon>
        <taxon>Bacillati</taxon>
        <taxon>Bacillota</taxon>
        <taxon>Bacilli</taxon>
        <taxon>Bacillales</taxon>
        <taxon>Bacillaceae</taxon>
        <taxon>Bacillus</taxon>
        <taxon>Bacillus cereus group</taxon>
    </lineage>
</organism>
<evidence type="ECO:0000256" key="3">
    <source>
        <dbReference type="SAM" id="Coils"/>
    </source>
</evidence>
<dbReference type="SUPFAM" id="SSF55486">
    <property type="entry name" value="Metalloproteases ('zincins'), catalytic domain"/>
    <property type="match status" value="1"/>
</dbReference>
<dbReference type="Proteomes" id="UP000014018">
    <property type="component" value="Unassembled WGS sequence"/>
</dbReference>
<proteinExistence type="predicted"/>
<dbReference type="EMBL" id="AHFB01000174">
    <property type="protein sequence ID" value="EOO24381.1"/>
    <property type="molecule type" value="Genomic_DNA"/>
</dbReference>
<keyword evidence="2" id="KW-0964">Secreted</keyword>
<keyword evidence="3" id="KW-0175">Coiled coil</keyword>
<feature type="coiled-coil region" evidence="3">
    <location>
        <begin position="66"/>
        <end position="93"/>
    </location>
</feature>